<dbReference type="EMBL" id="JABMKX010000018">
    <property type="protein sequence ID" value="NQX48764.1"/>
    <property type="molecule type" value="Genomic_DNA"/>
</dbReference>
<protein>
    <recommendedName>
        <fullName evidence="3">Sigma-70 family RNA polymerase sigma factor</fullName>
    </recommendedName>
</protein>
<evidence type="ECO:0000313" key="1">
    <source>
        <dbReference type="EMBL" id="NQX48764.1"/>
    </source>
</evidence>
<keyword evidence="2" id="KW-1185">Reference proteome</keyword>
<evidence type="ECO:0000313" key="2">
    <source>
        <dbReference type="Proteomes" id="UP000711047"/>
    </source>
</evidence>
<sequence length="152" mass="16404">MPDLLSPKAANTAGFKHYVEQYSGPVYALSCLLLEKGARADQAAAATFASLYELWLKGSLPQGKAGSPAAYKECIRQCSILAQEHSRCTPALLGWEDQIASALWYGLQLPLSDISLILQHSVPELKAQLRGIREQMAAAHSTMPSVHRPSAG</sequence>
<name>A0ABX2DZ05_9BACL</name>
<evidence type="ECO:0008006" key="3">
    <source>
        <dbReference type="Google" id="ProtNLM"/>
    </source>
</evidence>
<dbReference type="RefSeq" id="WP_173139211.1">
    <property type="nucleotide sequence ID" value="NZ_JABMKX010000018.1"/>
</dbReference>
<organism evidence="1 2">
    <name type="scientific">Paenibacillus tritici</name>
    <dbReference type="NCBI Taxonomy" id="1873425"/>
    <lineage>
        <taxon>Bacteria</taxon>
        <taxon>Bacillati</taxon>
        <taxon>Bacillota</taxon>
        <taxon>Bacilli</taxon>
        <taxon>Bacillales</taxon>
        <taxon>Paenibacillaceae</taxon>
        <taxon>Paenibacillus</taxon>
    </lineage>
</organism>
<proteinExistence type="predicted"/>
<reference evidence="1 2" key="1">
    <citation type="submission" date="2020-05" db="EMBL/GenBank/DDBJ databases">
        <title>Paenibacillus glebae, sp. nov., Paenibacillus humi sp. nov., Paenibacillus pedi sp. nov., Paenibacillus terrestris sp. nov. and Paenibacillus terricola sp. nov., isolated from a forest top soil sample.</title>
        <authorList>
            <person name="Qi S."/>
            <person name="Carlier A."/>
            <person name="Cnockaert M."/>
            <person name="Vandamme P."/>
        </authorList>
    </citation>
    <scope>NUCLEOTIDE SEQUENCE [LARGE SCALE GENOMIC DNA]</scope>
    <source>
        <strain evidence="1 2">LMG 29502</strain>
    </source>
</reference>
<comment type="caution">
    <text evidence="1">The sequence shown here is derived from an EMBL/GenBank/DDBJ whole genome shotgun (WGS) entry which is preliminary data.</text>
</comment>
<accession>A0ABX2DZ05</accession>
<dbReference type="Proteomes" id="UP000711047">
    <property type="component" value="Unassembled WGS sequence"/>
</dbReference>
<gene>
    <name evidence="1" type="ORF">HQN87_25925</name>
</gene>